<evidence type="ECO:0000313" key="1">
    <source>
        <dbReference type="EMBL" id="ADZ83486.1"/>
    </source>
</evidence>
<gene>
    <name evidence="1" type="ordered locus">Clole_1763</name>
</gene>
<reference evidence="1 2" key="1">
    <citation type="journal article" date="2011" name="J. Bacteriol.">
        <title>Complete genome sequence of the cellulose-degrading bacterium Cellulosilyticum lentocellum.</title>
        <authorList>
            <consortium name="US DOE Joint Genome Institute"/>
            <person name="Miller D.A."/>
            <person name="Suen G."/>
            <person name="Bruce D."/>
            <person name="Copeland A."/>
            <person name="Cheng J.F."/>
            <person name="Detter C."/>
            <person name="Goodwin L.A."/>
            <person name="Han C.S."/>
            <person name="Hauser L.J."/>
            <person name="Land M.L."/>
            <person name="Lapidus A."/>
            <person name="Lucas S."/>
            <person name="Meincke L."/>
            <person name="Pitluck S."/>
            <person name="Tapia R."/>
            <person name="Teshima H."/>
            <person name="Woyke T."/>
            <person name="Fox B.G."/>
            <person name="Angert E.R."/>
            <person name="Currie C.R."/>
        </authorList>
    </citation>
    <scope>NUCLEOTIDE SEQUENCE [LARGE SCALE GENOMIC DNA]</scope>
    <source>
        <strain evidence="2">ATCC 49066 / DSM 5427 / NCIMB 11756 / RHM5</strain>
    </source>
</reference>
<dbReference type="HOGENOM" id="CLU_3341884_0_0_9"/>
<protein>
    <submittedName>
        <fullName evidence="1">Uncharacterized protein</fullName>
    </submittedName>
</protein>
<evidence type="ECO:0000313" key="2">
    <source>
        <dbReference type="Proteomes" id="UP000008467"/>
    </source>
</evidence>
<dbReference type="Proteomes" id="UP000008467">
    <property type="component" value="Chromosome"/>
</dbReference>
<dbReference type="STRING" id="642492.Clole_1763"/>
<organism evidence="1 2">
    <name type="scientific">Cellulosilyticum lentocellum (strain ATCC 49066 / DSM 5427 / NCIMB 11756 / RHM5)</name>
    <name type="common">Clostridium lentocellum</name>
    <dbReference type="NCBI Taxonomy" id="642492"/>
    <lineage>
        <taxon>Bacteria</taxon>
        <taxon>Bacillati</taxon>
        <taxon>Bacillota</taxon>
        <taxon>Clostridia</taxon>
        <taxon>Lachnospirales</taxon>
        <taxon>Cellulosilyticaceae</taxon>
        <taxon>Cellulosilyticum</taxon>
    </lineage>
</organism>
<sequence>MLCSNIGMYEIIKLAYDGAGKQNKKKYHITMKQGSFA</sequence>
<dbReference type="EMBL" id="CP002582">
    <property type="protein sequence ID" value="ADZ83486.1"/>
    <property type="molecule type" value="Genomic_DNA"/>
</dbReference>
<name>F2JMG8_CELLD</name>
<dbReference type="AlphaFoldDB" id="F2JMG8"/>
<proteinExistence type="predicted"/>
<dbReference type="KEGG" id="cle:Clole_1763"/>
<keyword evidence="2" id="KW-1185">Reference proteome</keyword>
<accession>F2JMG8</accession>